<proteinExistence type="predicted"/>
<dbReference type="PANTHER" id="PTHR46558">
    <property type="entry name" value="TRACRIPTIONAL REGULATORY PROTEIN-RELATED-RELATED"/>
    <property type="match status" value="1"/>
</dbReference>
<evidence type="ECO:0000256" key="1">
    <source>
        <dbReference type="ARBA" id="ARBA00023125"/>
    </source>
</evidence>
<accession>A0A073ITT1</accession>
<evidence type="ECO:0000259" key="2">
    <source>
        <dbReference type="PROSITE" id="PS50943"/>
    </source>
</evidence>
<dbReference type="OrthoDB" id="965709at2"/>
<dbReference type="Pfam" id="PF01381">
    <property type="entry name" value="HTH_3"/>
    <property type="match status" value="1"/>
</dbReference>
<dbReference type="GeneID" id="90984843"/>
<reference evidence="3 4" key="1">
    <citation type="submission" date="2014-04" db="EMBL/GenBank/DDBJ databases">
        <title>Draft Genome Sequence of Synergistes jonesii.</title>
        <authorList>
            <person name="Coil D.A."/>
            <person name="Eisen J.A."/>
            <person name="Holland-Moritz H.E."/>
        </authorList>
    </citation>
    <scope>NUCLEOTIDE SEQUENCE [LARGE SCALE GENOMIC DNA]</scope>
    <source>
        <strain evidence="3 4">78-1</strain>
    </source>
</reference>
<keyword evidence="1" id="KW-0238">DNA-binding</keyword>
<dbReference type="InterPro" id="IPR001387">
    <property type="entry name" value="Cro/C1-type_HTH"/>
</dbReference>
<dbReference type="SUPFAM" id="SSF47413">
    <property type="entry name" value="lambda repressor-like DNA-binding domains"/>
    <property type="match status" value="1"/>
</dbReference>
<dbReference type="AlphaFoldDB" id="A0A073ITT1"/>
<evidence type="ECO:0000313" key="3">
    <source>
        <dbReference type="EMBL" id="KEJ93179.1"/>
    </source>
</evidence>
<sequence>MKLREIRENRGIKASVLAAKMAVDVTTITRWETGARVPDVNTALRLAGILNCSVDELLRDDTNPTPPQPLEA</sequence>
<dbReference type="InterPro" id="IPR010982">
    <property type="entry name" value="Lambda_DNA-bd_dom_sf"/>
</dbReference>
<dbReference type="PANTHER" id="PTHR46558:SF4">
    <property type="entry name" value="DNA-BIDING PHAGE PROTEIN"/>
    <property type="match status" value="1"/>
</dbReference>
<protein>
    <recommendedName>
        <fullName evidence="2">HTH cro/C1-type domain-containing protein</fullName>
    </recommendedName>
</protein>
<dbReference type="EMBL" id="JMKI01000006">
    <property type="protein sequence ID" value="KEJ93179.1"/>
    <property type="molecule type" value="Genomic_DNA"/>
</dbReference>
<dbReference type="GO" id="GO:0003677">
    <property type="term" value="F:DNA binding"/>
    <property type="evidence" value="ECO:0007669"/>
    <property type="project" value="UniProtKB-KW"/>
</dbReference>
<dbReference type="Gene3D" id="1.10.260.40">
    <property type="entry name" value="lambda repressor-like DNA-binding domains"/>
    <property type="match status" value="1"/>
</dbReference>
<keyword evidence="4" id="KW-1185">Reference proteome</keyword>
<dbReference type="STRING" id="2754.EH55_12810"/>
<name>A0A073ITT1_9BACT</name>
<dbReference type="RefSeq" id="WP_037974517.1">
    <property type="nucleotide sequence ID" value="NZ_JMKI01000006.1"/>
</dbReference>
<organism evidence="3 4">
    <name type="scientific">Synergistes jonesii</name>
    <dbReference type="NCBI Taxonomy" id="2754"/>
    <lineage>
        <taxon>Bacteria</taxon>
        <taxon>Thermotogati</taxon>
        <taxon>Synergistota</taxon>
        <taxon>Synergistia</taxon>
        <taxon>Synergistales</taxon>
        <taxon>Synergistaceae</taxon>
        <taxon>Synergistes</taxon>
    </lineage>
</organism>
<gene>
    <name evidence="3" type="ORF">EH55_12810</name>
</gene>
<evidence type="ECO:0000313" key="4">
    <source>
        <dbReference type="Proteomes" id="UP000027665"/>
    </source>
</evidence>
<feature type="domain" description="HTH cro/C1-type" evidence="2">
    <location>
        <begin position="3"/>
        <end position="57"/>
    </location>
</feature>
<dbReference type="SMART" id="SM00530">
    <property type="entry name" value="HTH_XRE"/>
    <property type="match status" value="1"/>
</dbReference>
<dbReference type="PROSITE" id="PS50943">
    <property type="entry name" value="HTH_CROC1"/>
    <property type="match status" value="1"/>
</dbReference>
<comment type="caution">
    <text evidence="3">The sequence shown here is derived from an EMBL/GenBank/DDBJ whole genome shotgun (WGS) entry which is preliminary data.</text>
</comment>
<dbReference type="CDD" id="cd00093">
    <property type="entry name" value="HTH_XRE"/>
    <property type="match status" value="1"/>
</dbReference>
<dbReference type="Proteomes" id="UP000027665">
    <property type="component" value="Unassembled WGS sequence"/>
</dbReference>